<dbReference type="EMBL" id="JBITRD010000002">
    <property type="protein sequence ID" value="MFI7844626.1"/>
    <property type="molecule type" value="Genomic_DNA"/>
</dbReference>
<evidence type="ECO:0000313" key="1">
    <source>
        <dbReference type="EMBL" id="MFI7844626.1"/>
    </source>
</evidence>
<proteinExistence type="predicted"/>
<evidence type="ECO:0008006" key="3">
    <source>
        <dbReference type="Google" id="ProtNLM"/>
    </source>
</evidence>
<organism evidence="1 2">
    <name type="scientific">Dorea amylophila</name>
    <dbReference type="NCBI Taxonomy" id="2981789"/>
    <lineage>
        <taxon>Bacteria</taxon>
        <taxon>Bacillati</taxon>
        <taxon>Bacillota</taxon>
        <taxon>Clostridia</taxon>
        <taxon>Lachnospirales</taxon>
        <taxon>Lachnospiraceae</taxon>
        <taxon>Dorea</taxon>
    </lineage>
</organism>
<gene>
    <name evidence="1" type="ORF">ACIF0M_03585</name>
</gene>
<name>A0ABW8AW65_9FIRM</name>
<dbReference type="Proteomes" id="UP001614216">
    <property type="component" value="Unassembled WGS sequence"/>
</dbReference>
<accession>A0ABW8AW65</accession>
<reference evidence="1 2" key="1">
    <citation type="submission" date="2024-08" db="EMBL/GenBank/DDBJ databases">
        <authorList>
            <person name="Vancuren S.J."/>
            <person name="Allen-Vercoe E."/>
        </authorList>
    </citation>
    <scope>NUCLEOTIDE SEQUENCE [LARGE SCALE GENOMIC DNA]</scope>
    <source>
        <strain evidence="1 2">16-6-I_42_FAA</strain>
    </source>
</reference>
<keyword evidence="2" id="KW-1185">Reference proteome</keyword>
<protein>
    <recommendedName>
        <fullName evidence="3">XRE family transcriptional regulator</fullName>
    </recommendedName>
</protein>
<dbReference type="RefSeq" id="WP_195508910.1">
    <property type="nucleotide sequence ID" value="NZ_JBITRD010000002.1"/>
</dbReference>
<comment type="caution">
    <text evidence="1">The sequence shown here is derived from an EMBL/GenBank/DDBJ whole genome shotgun (WGS) entry which is preliminary data.</text>
</comment>
<sequence length="73" mass="8207">MAERENIRSRLKKHQLTQVWLINQLGLRGIVTDKTEMSSVLAGTRSGSKADAIIELSHDILDKYEEGSVLVKE</sequence>
<evidence type="ECO:0000313" key="2">
    <source>
        <dbReference type="Proteomes" id="UP001614216"/>
    </source>
</evidence>